<evidence type="ECO:0000256" key="1">
    <source>
        <dbReference type="SAM" id="Phobius"/>
    </source>
</evidence>
<evidence type="ECO:0000313" key="3">
    <source>
        <dbReference type="Proteomes" id="UP000218366"/>
    </source>
</evidence>
<sequence>MESIIWLSGAWLVSRWRPRDDWAWAAATMLACVAGTTLPDLDFTMMLAHRSALTHSVLPVLLLAARRGGRAIAPGLAIGLGVHLAADCFPNAMRGYAMVKLPLAGSIGRDASYLWLTVNAFAAMAIGIFWQPRPVTVSWRFAALIGCAGIGAAYLFVTDGGWPALSLFGLAGWLAVRRRRAARTA</sequence>
<organism evidence="2 3">
    <name type="scientific">Sphingomonas spermidinifaciens</name>
    <dbReference type="NCBI Taxonomy" id="1141889"/>
    <lineage>
        <taxon>Bacteria</taxon>
        <taxon>Pseudomonadati</taxon>
        <taxon>Pseudomonadota</taxon>
        <taxon>Alphaproteobacteria</taxon>
        <taxon>Sphingomonadales</taxon>
        <taxon>Sphingomonadaceae</taxon>
        <taxon>Sphingomonas</taxon>
    </lineage>
</organism>
<dbReference type="OrthoDB" id="7585596at2"/>
<keyword evidence="1" id="KW-0472">Membrane</keyword>
<name>A0A2A4B5I2_9SPHN</name>
<keyword evidence="1" id="KW-1133">Transmembrane helix</keyword>
<dbReference type="EMBL" id="NWMW01000001">
    <property type="protein sequence ID" value="PCD03327.1"/>
    <property type="molecule type" value="Genomic_DNA"/>
</dbReference>
<protein>
    <submittedName>
        <fullName evidence="2">Uncharacterized protein</fullName>
    </submittedName>
</protein>
<feature type="transmembrane region" description="Helical" evidence="1">
    <location>
        <begin position="160"/>
        <end position="176"/>
    </location>
</feature>
<evidence type="ECO:0000313" key="2">
    <source>
        <dbReference type="EMBL" id="PCD03327.1"/>
    </source>
</evidence>
<reference evidence="2 3" key="1">
    <citation type="submission" date="2017-09" db="EMBL/GenBank/DDBJ databases">
        <title>Sphingomonas spermidinifaciens 9NM-10, whole genome shotgun sequence.</title>
        <authorList>
            <person name="Feng G."/>
            <person name="Zhu H."/>
        </authorList>
    </citation>
    <scope>NUCLEOTIDE SEQUENCE [LARGE SCALE GENOMIC DNA]</scope>
    <source>
        <strain evidence="2 3">9NM-10</strain>
    </source>
</reference>
<feature type="transmembrane region" description="Helical" evidence="1">
    <location>
        <begin position="113"/>
        <end position="130"/>
    </location>
</feature>
<gene>
    <name evidence="2" type="ORF">COC42_02690</name>
</gene>
<dbReference type="RefSeq" id="WP_096341726.1">
    <property type="nucleotide sequence ID" value="NZ_NWMW01000001.1"/>
</dbReference>
<dbReference type="Proteomes" id="UP000218366">
    <property type="component" value="Unassembled WGS sequence"/>
</dbReference>
<keyword evidence="1" id="KW-0812">Transmembrane</keyword>
<accession>A0A2A4B5I2</accession>
<dbReference type="AlphaFoldDB" id="A0A2A4B5I2"/>
<proteinExistence type="predicted"/>
<feature type="transmembrane region" description="Helical" evidence="1">
    <location>
        <begin position="137"/>
        <end position="154"/>
    </location>
</feature>
<keyword evidence="3" id="KW-1185">Reference proteome</keyword>
<comment type="caution">
    <text evidence="2">The sequence shown here is derived from an EMBL/GenBank/DDBJ whole genome shotgun (WGS) entry which is preliminary data.</text>
</comment>